<reference evidence="7 8" key="1">
    <citation type="journal article" date="2021" name="Nat. Plants">
        <title>The Taxus genome provides insights into paclitaxel biosynthesis.</title>
        <authorList>
            <person name="Xiong X."/>
            <person name="Gou J."/>
            <person name="Liao Q."/>
            <person name="Li Y."/>
            <person name="Zhou Q."/>
            <person name="Bi G."/>
            <person name="Li C."/>
            <person name="Du R."/>
            <person name="Wang X."/>
            <person name="Sun T."/>
            <person name="Guo L."/>
            <person name="Liang H."/>
            <person name="Lu P."/>
            <person name="Wu Y."/>
            <person name="Zhang Z."/>
            <person name="Ro D.K."/>
            <person name="Shang Y."/>
            <person name="Huang S."/>
            <person name="Yan J."/>
        </authorList>
    </citation>
    <scope>NUCLEOTIDE SEQUENCE [LARGE SCALE GENOMIC DNA]</scope>
    <source>
        <strain evidence="7">Ta-2019</strain>
    </source>
</reference>
<keyword evidence="4" id="KW-0539">Nucleus</keyword>
<keyword evidence="3" id="KW-0804">Transcription</keyword>
<evidence type="ECO:0000256" key="4">
    <source>
        <dbReference type="ARBA" id="ARBA00023242"/>
    </source>
</evidence>
<dbReference type="InterPro" id="IPR051358">
    <property type="entry name" value="TF_AMS/ICE1/BHLH6-like"/>
</dbReference>
<dbReference type="SUPFAM" id="SSF47459">
    <property type="entry name" value="HLH, helix-loop-helix DNA-binding domain"/>
    <property type="match status" value="1"/>
</dbReference>
<feature type="domain" description="BHLH" evidence="6">
    <location>
        <begin position="40"/>
        <end position="90"/>
    </location>
</feature>
<sequence length="187" mass="21844">MDCTEIPQFWPEIDWDNLFTEPEEIQKRESESECNAKKRKRMQSIAFSENKRRKQMSQFLATLKSIIPIPTSKAAKYFLIEETIKYIEKLYHRLQELQGKKEQLLARKSCHDDNGDVGVEVSLYGNEIIIRITSFKMPENLSEIYRVIEVQHFTIQTADIYRGDGIVFLSFNAHVIVDSVLLGNVRI</sequence>
<comment type="subcellular location">
    <subcellularLocation>
        <location evidence="1">Nucleus</location>
    </subcellularLocation>
</comment>
<name>A0AA38CEH1_TAXCH</name>
<evidence type="ECO:0000256" key="2">
    <source>
        <dbReference type="ARBA" id="ARBA00023015"/>
    </source>
</evidence>
<evidence type="ECO:0000256" key="5">
    <source>
        <dbReference type="SAM" id="Coils"/>
    </source>
</evidence>
<evidence type="ECO:0000256" key="1">
    <source>
        <dbReference type="ARBA" id="ARBA00004123"/>
    </source>
</evidence>
<keyword evidence="5" id="KW-0175">Coiled coil</keyword>
<dbReference type="GO" id="GO:0003700">
    <property type="term" value="F:DNA-binding transcription factor activity"/>
    <property type="evidence" value="ECO:0007669"/>
    <property type="project" value="TreeGrafter"/>
</dbReference>
<dbReference type="GO" id="GO:0046983">
    <property type="term" value="F:protein dimerization activity"/>
    <property type="evidence" value="ECO:0007669"/>
    <property type="project" value="InterPro"/>
</dbReference>
<dbReference type="Proteomes" id="UP000824469">
    <property type="component" value="Unassembled WGS sequence"/>
</dbReference>
<dbReference type="GO" id="GO:0005634">
    <property type="term" value="C:nucleus"/>
    <property type="evidence" value="ECO:0007669"/>
    <property type="project" value="UniProtKB-SubCell"/>
</dbReference>
<evidence type="ECO:0000313" key="8">
    <source>
        <dbReference type="Proteomes" id="UP000824469"/>
    </source>
</evidence>
<organism evidence="7 8">
    <name type="scientific">Taxus chinensis</name>
    <name type="common">Chinese yew</name>
    <name type="synonym">Taxus wallichiana var. chinensis</name>
    <dbReference type="NCBI Taxonomy" id="29808"/>
    <lineage>
        <taxon>Eukaryota</taxon>
        <taxon>Viridiplantae</taxon>
        <taxon>Streptophyta</taxon>
        <taxon>Embryophyta</taxon>
        <taxon>Tracheophyta</taxon>
        <taxon>Spermatophyta</taxon>
        <taxon>Pinopsida</taxon>
        <taxon>Pinidae</taxon>
        <taxon>Conifers II</taxon>
        <taxon>Cupressales</taxon>
        <taxon>Taxaceae</taxon>
        <taxon>Taxus</taxon>
    </lineage>
</organism>
<accession>A0AA38CEH1</accession>
<dbReference type="InterPro" id="IPR036638">
    <property type="entry name" value="HLH_DNA-bd_sf"/>
</dbReference>
<dbReference type="EMBL" id="JAHRHJ020000010">
    <property type="protein sequence ID" value="KAH9299045.1"/>
    <property type="molecule type" value="Genomic_DNA"/>
</dbReference>
<protein>
    <recommendedName>
        <fullName evidence="6">BHLH domain-containing protein</fullName>
    </recommendedName>
</protein>
<dbReference type="GO" id="GO:0043565">
    <property type="term" value="F:sequence-specific DNA binding"/>
    <property type="evidence" value="ECO:0007669"/>
    <property type="project" value="TreeGrafter"/>
</dbReference>
<comment type="caution">
    <text evidence="7">The sequence shown here is derived from an EMBL/GenBank/DDBJ whole genome shotgun (WGS) entry which is preliminary data.</text>
</comment>
<gene>
    <name evidence="7" type="ORF">KI387_030727</name>
</gene>
<evidence type="ECO:0000256" key="3">
    <source>
        <dbReference type="ARBA" id="ARBA00023163"/>
    </source>
</evidence>
<feature type="coiled-coil region" evidence="5">
    <location>
        <begin position="87"/>
        <end position="114"/>
    </location>
</feature>
<keyword evidence="8" id="KW-1185">Reference proteome</keyword>
<dbReference type="AlphaFoldDB" id="A0AA38CEH1"/>
<dbReference type="Gene3D" id="4.10.280.10">
    <property type="entry name" value="Helix-loop-helix DNA-binding domain"/>
    <property type="match status" value="1"/>
</dbReference>
<dbReference type="Pfam" id="PF00010">
    <property type="entry name" value="HLH"/>
    <property type="match status" value="1"/>
</dbReference>
<dbReference type="PANTHER" id="PTHR31945:SF53">
    <property type="entry name" value="BHLH DOMAIN-CONTAINING PROTEIN"/>
    <property type="match status" value="1"/>
</dbReference>
<dbReference type="PROSITE" id="PS50888">
    <property type="entry name" value="BHLH"/>
    <property type="match status" value="1"/>
</dbReference>
<proteinExistence type="predicted"/>
<dbReference type="PANTHER" id="PTHR31945">
    <property type="entry name" value="TRANSCRIPTION FACTOR SCREAM2-RELATED"/>
    <property type="match status" value="1"/>
</dbReference>
<evidence type="ECO:0000259" key="6">
    <source>
        <dbReference type="PROSITE" id="PS50888"/>
    </source>
</evidence>
<evidence type="ECO:0000313" key="7">
    <source>
        <dbReference type="EMBL" id="KAH9299045.1"/>
    </source>
</evidence>
<dbReference type="SMART" id="SM00353">
    <property type="entry name" value="HLH"/>
    <property type="match status" value="1"/>
</dbReference>
<keyword evidence="2" id="KW-0805">Transcription regulation</keyword>
<dbReference type="InterPro" id="IPR011598">
    <property type="entry name" value="bHLH_dom"/>
</dbReference>